<dbReference type="InterPro" id="IPR036034">
    <property type="entry name" value="PDZ_sf"/>
</dbReference>
<name>A0A8S3EAA5_9BILA</name>
<evidence type="ECO:0000313" key="4">
    <source>
        <dbReference type="EMBL" id="CAF5054898.1"/>
    </source>
</evidence>
<feature type="domain" description="FERM" evidence="2">
    <location>
        <begin position="1"/>
        <end position="95"/>
    </location>
</feature>
<dbReference type="InterPro" id="IPR018980">
    <property type="entry name" value="FERM_PH-like_C"/>
</dbReference>
<dbReference type="PROSITE" id="PS50057">
    <property type="entry name" value="FERM_3"/>
    <property type="match status" value="1"/>
</dbReference>
<evidence type="ECO:0000259" key="3">
    <source>
        <dbReference type="PROSITE" id="PS50106"/>
    </source>
</evidence>
<dbReference type="PROSITE" id="PS50106">
    <property type="entry name" value="PDZ"/>
    <property type="match status" value="1"/>
</dbReference>
<dbReference type="Pfam" id="PF00595">
    <property type="entry name" value="PDZ"/>
    <property type="match status" value="1"/>
</dbReference>
<dbReference type="InterPro" id="IPR001478">
    <property type="entry name" value="PDZ"/>
</dbReference>
<evidence type="ECO:0008006" key="6">
    <source>
        <dbReference type="Google" id="ProtNLM"/>
    </source>
</evidence>
<feature type="compositionally biased region" description="Polar residues" evidence="1">
    <location>
        <begin position="124"/>
        <end position="143"/>
    </location>
</feature>
<dbReference type="Gene3D" id="2.30.42.10">
    <property type="match status" value="1"/>
</dbReference>
<comment type="caution">
    <text evidence="4">The sequence shown here is derived from an EMBL/GenBank/DDBJ whole genome shotgun (WGS) entry which is preliminary data.</text>
</comment>
<reference evidence="4" key="1">
    <citation type="submission" date="2021-02" db="EMBL/GenBank/DDBJ databases">
        <authorList>
            <person name="Nowell W R."/>
        </authorList>
    </citation>
    <scope>NUCLEOTIDE SEQUENCE</scope>
</reference>
<dbReference type="PANTHER" id="PTHR46900:SF4">
    <property type="entry name" value="FERM AND PDZ DOMAIN CONTAINING 2"/>
    <property type="match status" value="1"/>
</dbReference>
<dbReference type="SUPFAM" id="SSF50156">
    <property type="entry name" value="PDZ domain-like"/>
    <property type="match status" value="1"/>
</dbReference>
<dbReference type="Gene3D" id="2.30.29.30">
    <property type="entry name" value="Pleckstrin-homology domain (PH domain)/Phosphotyrosine-binding domain (PTB)"/>
    <property type="match status" value="1"/>
</dbReference>
<proteinExistence type="predicted"/>
<organism evidence="4 5">
    <name type="scientific">Rotaria magnacalcarata</name>
    <dbReference type="NCBI Taxonomy" id="392030"/>
    <lineage>
        <taxon>Eukaryota</taxon>
        <taxon>Metazoa</taxon>
        <taxon>Spiralia</taxon>
        <taxon>Gnathifera</taxon>
        <taxon>Rotifera</taxon>
        <taxon>Eurotatoria</taxon>
        <taxon>Bdelloidea</taxon>
        <taxon>Philodinida</taxon>
        <taxon>Philodinidae</taxon>
        <taxon>Rotaria</taxon>
    </lineage>
</organism>
<accession>A0A8S3EAA5</accession>
<evidence type="ECO:0000256" key="1">
    <source>
        <dbReference type="SAM" id="MobiDB-lite"/>
    </source>
</evidence>
<dbReference type="Proteomes" id="UP000681967">
    <property type="component" value="Unassembled WGS sequence"/>
</dbReference>
<evidence type="ECO:0000313" key="5">
    <source>
        <dbReference type="Proteomes" id="UP000681967"/>
    </source>
</evidence>
<dbReference type="InterPro" id="IPR000299">
    <property type="entry name" value="FERM_domain"/>
</dbReference>
<dbReference type="PANTHER" id="PTHR46900">
    <property type="entry name" value="TYROSINE-PROTEIN PHOSPHATASE NON-RECEPTOR TYPE 13"/>
    <property type="match status" value="1"/>
</dbReference>
<dbReference type="Pfam" id="PF09380">
    <property type="entry name" value="FERM_C"/>
    <property type="match status" value="1"/>
</dbReference>
<dbReference type="InterPro" id="IPR052074">
    <property type="entry name" value="NonRcpt_TyrProt_Phosphatase"/>
</dbReference>
<evidence type="ECO:0000259" key="2">
    <source>
        <dbReference type="PROSITE" id="PS50057"/>
    </source>
</evidence>
<sequence length="293" mass="33652">MYKLYKDLKRDDVFLAGIRLKDISIWQIKNRQQSAKVAYLWDQIERIDFDKKSFSIILKRQASDAKIKYLTNNSKKGKYLFNLCYDTYTFTKSLLLRHNSRYSLLNEPIGDIDFVRNGSDAESVDQNADQTRSQSHENLSTLGKNAPIKSPTIIVYEVDLYKDDNNSLGMSLMGDSTSGVFIKSIQPIDGSAARSRKIQAGDRLLSYNGNNIGGMTVQEVADALSLSPNPCQLKLSRHEVPTLNRRDHFQRPTSVDADSFLQQQKHNKYSSNTLSVWLFYYFNDSNFLYVLYF</sequence>
<dbReference type="AlphaFoldDB" id="A0A8S3EAA5"/>
<dbReference type="SUPFAM" id="SSF50729">
    <property type="entry name" value="PH domain-like"/>
    <property type="match status" value="1"/>
</dbReference>
<dbReference type="EMBL" id="CAJOBH010226952">
    <property type="protein sequence ID" value="CAF5054898.1"/>
    <property type="molecule type" value="Genomic_DNA"/>
</dbReference>
<feature type="region of interest" description="Disordered" evidence="1">
    <location>
        <begin position="121"/>
        <end position="143"/>
    </location>
</feature>
<protein>
    <recommendedName>
        <fullName evidence="6">PDZ domain-containing protein</fullName>
    </recommendedName>
</protein>
<dbReference type="SMART" id="SM01196">
    <property type="entry name" value="FERM_C"/>
    <property type="match status" value="1"/>
</dbReference>
<gene>
    <name evidence="4" type="ORF">BYL167_LOCUS58546</name>
</gene>
<feature type="domain" description="PDZ" evidence="3">
    <location>
        <begin position="157"/>
        <end position="239"/>
    </location>
</feature>
<dbReference type="InterPro" id="IPR011993">
    <property type="entry name" value="PH-like_dom_sf"/>
</dbReference>
<dbReference type="SMART" id="SM00228">
    <property type="entry name" value="PDZ"/>
    <property type="match status" value="1"/>
</dbReference>